<accession>A0A9P4K0W3</accession>
<name>A0A9P4K0W3_9PLEO</name>
<proteinExistence type="predicted"/>
<dbReference type="AlphaFoldDB" id="A0A9P4K0W3"/>
<reference evidence="2" key="1">
    <citation type="journal article" date="2020" name="Stud. Mycol.">
        <title>101 Dothideomycetes genomes: A test case for predicting lifestyles and emergence of pathogens.</title>
        <authorList>
            <person name="Haridas S."/>
            <person name="Albert R."/>
            <person name="Binder M."/>
            <person name="Bloem J."/>
            <person name="LaButti K."/>
            <person name="Salamov A."/>
            <person name="Andreopoulos B."/>
            <person name="Baker S."/>
            <person name="Barry K."/>
            <person name="Bills G."/>
            <person name="Bluhm B."/>
            <person name="Cannon C."/>
            <person name="Castanera R."/>
            <person name="Culley D."/>
            <person name="Daum C."/>
            <person name="Ezra D."/>
            <person name="Gonzalez J."/>
            <person name="Henrissat B."/>
            <person name="Kuo A."/>
            <person name="Liang C."/>
            <person name="Lipzen A."/>
            <person name="Lutzoni F."/>
            <person name="Magnuson J."/>
            <person name="Mondo S."/>
            <person name="Nolan M."/>
            <person name="Ohm R."/>
            <person name="Pangilinan J."/>
            <person name="Park H.-J."/>
            <person name="Ramirez L."/>
            <person name="Alfaro M."/>
            <person name="Sun H."/>
            <person name="Tritt A."/>
            <person name="Yoshinaga Y."/>
            <person name="Zwiers L.-H."/>
            <person name="Turgeon B."/>
            <person name="Goodwin S."/>
            <person name="Spatafora J."/>
            <person name="Crous P."/>
            <person name="Grigoriev I."/>
        </authorList>
    </citation>
    <scope>NUCLEOTIDE SEQUENCE [LARGE SCALE GENOMIC DNA]</scope>
    <source>
        <strain evidence="2">CBS 304.66</strain>
    </source>
</reference>
<dbReference type="EMBL" id="ML986710">
    <property type="protein sequence ID" value="KAF2259415.1"/>
    <property type="molecule type" value="Genomic_DNA"/>
</dbReference>
<evidence type="ECO:0000313" key="1">
    <source>
        <dbReference type="EMBL" id="KAF2259415.1"/>
    </source>
</evidence>
<sequence>MDAGKRSQQGQVGSYKWRWDRLEELAAMGNGSNGQSPWESAEIDGDLRAIADADCPHDVTPAPSRGLTNSAPPPPVACALGCRASVRIGPARHGQTGFVLQSRQVLSNPLATSSLALRLHSLSSLTRLAAQLRRAQRACPTLPRNLPRISRNRRVKKHVTYFPPKKRPGSIHKATYLP</sequence>
<comment type="caution">
    <text evidence="1">The sequence shown here is derived from an EMBL/GenBank/DDBJ whole genome shotgun (WGS) entry which is preliminary data.</text>
</comment>
<protein>
    <submittedName>
        <fullName evidence="1">Uncharacterized protein</fullName>
    </submittedName>
</protein>
<dbReference type="Proteomes" id="UP000800093">
    <property type="component" value="Unassembled WGS sequence"/>
</dbReference>
<keyword evidence="2" id="KW-1185">Reference proteome</keyword>
<evidence type="ECO:0000313" key="2">
    <source>
        <dbReference type="Proteomes" id="UP000800093"/>
    </source>
</evidence>
<gene>
    <name evidence="1" type="ORF">CC78DRAFT_585986</name>
</gene>
<organism evidence="1 2">
    <name type="scientific">Lojkania enalia</name>
    <dbReference type="NCBI Taxonomy" id="147567"/>
    <lineage>
        <taxon>Eukaryota</taxon>
        <taxon>Fungi</taxon>
        <taxon>Dikarya</taxon>
        <taxon>Ascomycota</taxon>
        <taxon>Pezizomycotina</taxon>
        <taxon>Dothideomycetes</taxon>
        <taxon>Pleosporomycetidae</taxon>
        <taxon>Pleosporales</taxon>
        <taxon>Pleosporales incertae sedis</taxon>
        <taxon>Lojkania</taxon>
    </lineage>
</organism>